<dbReference type="AlphaFoldDB" id="A0A0R0LTR9"/>
<comment type="caution">
    <text evidence="1">The sequence shown here is derived from an EMBL/GenBank/DDBJ whole genome shotgun (WGS) entry which is preliminary data.</text>
</comment>
<name>A0A0R0LTR9_9MICR</name>
<reference evidence="1 2" key="1">
    <citation type="submission" date="2015-07" db="EMBL/GenBank/DDBJ databases">
        <title>The genome of Pseudoloma neurophilia, a relevant intracellular parasite of the zebrafish.</title>
        <authorList>
            <person name="Ndikumana S."/>
            <person name="Pelin A."/>
            <person name="Sanders J."/>
            <person name="Corradi N."/>
        </authorList>
    </citation>
    <scope>NUCLEOTIDE SEQUENCE [LARGE SCALE GENOMIC DNA]</scope>
    <source>
        <strain evidence="1 2">MK1</strain>
    </source>
</reference>
<feature type="non-terminal residue" evidence="1">
    <location>
        <position position="270"/>
    </location>
</feature>
<evidence type="ECO:0000313" key="2">
    <source>
        <dbReference type="Proteomes" id="UP000051530"/>
    </source>
</evidence>
<sequence>MPVTAGDYIFIKGVKGWHGPVLIQDALKEQKINQNGKINLEIKDDEKIDKLKDKLQIKNHNSKKYIGLLYNIEYFQNNDKFEIFQVDQKEVLELSDRTENKYALKKGIKQKKPFTILPLTPLNFYKYLIGKNLTISHSIFAYISLELIKDRKIVIFDTSDLLFSFTALYKGCKPKLFGLKNTEKMIGSHQIKLQKFVQEATNGTIKKQEIDKLSDKIYFTSTDNDFSYDSLIVVEQLDVEMLKQFIFQIEFRDKLLIYRRIRSEAEEMFK</sequence>
<dbReference type="EMBL" id="LGUB01000640">
    <property type="protein sequence ID" value="KRH92845.1"/>
    <property type="molecule type" value="Genomic_DNA"/>
</dbReference>
<gene>
    <name evidence="1" type="ORF">M153_2479000812</name>
</gene>
<dbReference type="Proteomes" id="UP000051530">
    <property type="component" value="Unassembled WGS sequence"/>
</dbReference>
<keyword evidence="2" id="KW-1185">Reference proteome</keyword>
<dbReference type="VEuPathDB" id="MicrosporidiaDB:M153_2479000812"/>
<organism evidence="1 2">
    <name type="scientific">Pseudoloma neurophilia</name>
    <dbReference type="NCBI Taxonomy" id="146866"/>
    <lineage>
        <taxon>Eukaryota</taxon>
        <taxon>Fungi</taxon>
        <taxon>Fungi incertae sedis</taxon>
        <taxon>Microsporidia</taxon>
        <taxon>Pseudoloma</taxon>
    </lineage>
</organism>
<evidence type="ECO:0000313" key="1">
    <source>
        <dbReference type="EMBL" id="KRH92845.1"/>
    </source>
</evidence>
<protein>
    <submittedName>
        <fullName evidence="1">Uncharacterized protein</fullName>
    </submittedName>
</protein>
<accession>A0A0R0LTR9</accession>
<proteinExistence type="predicted"/>